<feature type="compositionally biased region" description="Acidic residues" evidence="2">
    <location>
        <begin position="134"/>
        <end position="143"/>
    </location>
</feature>
<proteinExistence type="predicted"/>
<reference evidence="3 4" key="1">
    <citation type="journal article" date="2019" name="ACS Chem. Biol.">
        <title>Identification and Mobilization of a Cryptic Antibiotic Biosynthesis Gene Locus from a Human-Pathogenic Nocardia Isolate.</title>
        <authorList>
            <person name="Herisse M."/>
            <person name="Ishida K."/>
            <person name="Porter J.L."/>
            <person name="Howden B."/>
            <person name="Hertweck C."/>
            <person name="Stinear T.P."/>
            <person name="Pidot S.J."/>
        </authorList>
    </citation>
    <scope>NUCLEOTIDE SEQUENCE [LARGE SCALE GENOMIC DNA]</scope>
    <source>
        <strain evidence="3 4">AUSMDU00012717</strain>
    </source>
</reference>
<feature type="coiled-coil region" evidence="1">
    <location>
        <begin position="57"/>
        <end position="91"/>
    </location>
</feature>
<keyword evidence="1" id="KW-0175">Coiled coil</keyword>
<organism evidence="3 4">
    <name type="scientific">Nocardia arthritidis</name>
    <dbReference type="NCBI Taxonomy" id="228602"/>
    <lineage>
        <taxon>Bacteria</taxon>
        <taxon>Bacillati</taxon>
        <taxon>Actinomycetota</taxon>
        <taxon>Actinomycetes</taxon>
        <taxon>Mycobacteriales</taxon>
        <taxon>Nocardiaceae</taxon>
        <taxon>Nocardia</taxon>
    </lineage>
</organism>
<dbReference type="KEGG" id="nah:F5544_13690"/>
<dbReference type="EMBL" id="CP046172">
    <property type="protein sequence ID" value="QIS10626.1"/>
    <property type="molecule type" value="Genomic_DNA"/>
</dbReference>
<name>A0A6G9YC39_9NOCA</name>
<keyword evidence="4" id="KW-1185">Reference proteome</keyword>
<feature type="region of interest" description="Disordered" evidence="2">
    <location>
        <begin position="134"/>
        <end position="166"/>
    </location>
</feature>
<dbReference type="RefSeq" id="WP_167473571.1">
    <property type="nucleotide sequence ID" value="NZ_CP046172.1"/>
</dbReference>
<accession>A0A6G9YC39</accession>
<dbReference type="Proteomes" id="UP000503540">
    <property type="component" value="Chromosome"/>
</dbReference>
<evidence type="ECO:0000256" key="2">
    <source>
        <dbReference type="SAM" id="MobiDB-lite"/>
    </source>
</evidence>
<evidence type="ECO:0000313" key="4">
    <source>
        <dbReference type="Proteomes" id="UP000503540"/>
    </source>
</evidence>
<sequence length="166" mass="19419">MSEVDEINRETLRFGERVAGAWWQLRQSLANRESRQAQYRQLILVQARQLRRVTADRDQALIDLAAATKQLTEVTRERDQLAHELEGARAELDNDHQIGAVDTTWEREYEEITEFQNAQYTPEYEHDIPMDEVVEDEQQEVFESDWQVTETENIETPKPPTMEAGS</sequence>
<evidence type="ECO:0000313" key="3">
    <source>
        <dbReference type="EMBL" id="QIS10626.1"/>
    </source>
</evidence>
<protein>
    <submittedName>
        <fullName evidence="3">Uncharacterized protein</fullName>
    </submittedName>
</protein>
<evidence type="ECO:0000256" key="1">
    <source>
        <dbReference type="SAM" id="Coils"/>
    </source>
</evidence>
<gene>
    <name evidence="3" type="ORF">F5544_13690</name>
</gene>
<dbReference type="AlphaFoldDB" id="A0A6G9YC39"/>